<dbReference type="Proteomes" id="UP000614601">
    <property type="component" value="Unassembled WGS sequence"/>
</dbReference>
<evidence type="ECO:0000313" key="5">
    <source>
        <dbReference type="EMBL" id="CAD5221758.1"/>
    </source>
</evidence>
<accession>A0A811L0R8</accession>
<dbReference type="PROSITE" id="PS00061">
    <property type="entry name" value="ADH_SHORT"/>
    <property type="match status" value="1"/>
</dbReference>
<sequence length="300" mass="32633">MQIRFDDQVAIVTGAGGGLGRVYALELAKRGANVVVNDIGGDLHGTTNSTNMADKVVREIEADGGTAVANYDSVEFGDKIVKTAIERFGRVDILINNAGILRDKSFNNMTTEDWNMVLKVHLTGAFSCSKAVWPYMRRQHYGRIVFISSNSAIFGSFGQANYSAAKYGLVGLAKTLALEGKKYHINCNTIIPTAGSRMTAKIMPQNMLEIFDPVHVSPFVTYLSSKECRENGRIFLAAAGYFGELKVTLTRGVIKLHATADDIAANMKRISNPENARNFKSAAAVTDVLLRALTNTNSKI</sequence>
<comment type="caution">
    <text evidence="5">The sequence shown here is derived from an EMBL/GenBank/DDBJ whole genome shotgun (WGS) entry which is preliminary data.</text>
</comment>
<dbReference type="OrthoDB" id="3592703at2759"/>
<keyword evidence="6" id="KW-1185">Reference proteome</keyword>
<reference evidence="5" key="1">
    <citation type="submission" date="2020-09" db="EMBL/GenBank/DDBJ databases">
        <authorList>
            <person name="Kikuchi T."/>
        </authorList>
    </citation>
    <scope>NUCLEOTIDE SEQUENCE</scope>
    <source>
        <strain evidence="5">SH1</strain>
    </source>
</reference>
<dbReference type="GO" id="GO:0016491">
    <property type="term" value="F:oxidoreductase activity"/>
    <property type="evidence" value="ECO:0007669"/>
    <property type="project" value="UniProtKB-KW"/>
</dbReference>
<evidence type="ECO:0000256" key="1">
    <source>
        <dbReference type="ARBA" id="ARBA00006484"/>
    </source>
</evidence>
<dbReference type="PRINTS" id="PR00081">
    <property type="entry name" value="GDHRDH"/>
</dbReference>
<evidence type="ECO:0000313" key="6">
    <source>
        <dbReference type="Proteomes" id="UP000614601"/>
    </source>
</evidence>
<dbReference type="Pfam" id="PF00106">
    <property type="entry name" value="adh_short"/>
    <property type="match status" value="1"/>
</dbReference>
<gene>
    <name evidence="5" type="ORF">BOKJ2_LOCUS9605</name>
</gene>
<dbReference type="PANTHER" id="PTHR45024:SF2">
    <property type="entry name" value="SCP2 DOMAIN-CONTAINING PROTEIN"/>
    <property type="match status" value="1"/>
</dbReference>
<dbReference type="GO" id="GO:0006629">
    <property type="term" value="P:lipid metabolic process"/>
    <property type="evidence" value="ECO:0007669"/>
    <property type="project" value="UniProtKB-ARBA"/>
</dbReference>
<keyword evidence="2" id="KW-0560">Oxidoreductase</keyword>
<evidence type="ECO:0000256" key="3">
    <source>
        <dbReference type="RuleBase" id="RU000363"/>
    </source>
</evidence>
<dbReference type="PANTHER" id="PTHR45024">
    <property type="entry name" value="DEHYDROGENASES, SHORT CHAIN"/>
    <property type="match status" value="1"/>
</dbReference>
<evidence type="ECO:0000259" key="4">
    <source>
        <dbReference type="SMART" id="SM00822"/>
    </source>
</evidence>
<dbReference type="EMBL" id="CAJFDH010000004">
    <property type="protein sequence ID" value="CAD5221758.1"/>
    <property type="molecule type" value="Genomic_DNA"/>
</dbReference>
<dbReference type="Proteomes" id="UP000783686">
    <property type="component" value="Unassembled WGS sequence"/>
</dbReference>
<organism evidence="5 6">
    <name type="scientific">Bursaphelenchus okinawaensis</name>
    <dbReference type="NCBI Taxonomy" id="465554"/>
    <lineage>
        <taxon>Eukaryota</taxon>
        <taxon>Metazoa</taxon>
        <taxon>Ecdysozoa</taxon>
        <taxon>Nematoda</taxon>
        <taxon>Chromadorea</taxon>
        <taxon>Rhabditida</taxon>
        <taxon>Tylenchina</taxon>
        <taxon>Tylenchomorpha</taxon>
        <taxon>Aphelenchoidea</taxon>
        <taxon>Aphelenchoididae</taxon>
        <taxon>Bursaphelenchus</taxon>
    </lineage>
</organism>
<protein>
    <recommendedName>
        <fullName evidence="4">Ketoreductase domain-containing protein</fullName>
    </recommendedName>
</protein>
<dbReference type="PRINTS" id="PR00080">
    <property type="entry name" value="SDRFAMILY"/>
</dbReference>
<dbReference type="InterPro" id="IPR036291">
    <property type="entry name" value="NAD(P)-bd_dom_sf"/>
</dbReference>
<dbReference type="InterPro" id="IPR002347">
    <property type="entry name" value="SDR_fam"/>
</dbReference>
<dbReference type="InterPro" id="IPR051687">
    <property type="entry name" value="Peroxisomal_Beta-Oxidation"/>
</dbReference>
<dbReference type="AlphaFoldDB" id="A0A811L0R8"/>
<dbReference type="SUPFAM" id="SSF51735">
    <property type="entry name" value="NAD(P)-binding Rossmann-fold domains"/>
    <property type="match status" value="1"/>
</dbReference>
<dbReference type="CDD" id="cd05353">
    <property type="entry name" value="hydroxyacyl-CoA-like_DH_SDR_c-like"/>
    <property type="match status" value="1"/>
</dbReference>
<dbReference type="InterPro" id="IPR020904">
    <property type="entry name" value="Sc_DH/Rdtase_CS"/>
</dbReference>
<name>A0A811L0R8_9BILA</name>
<feature type="domain" description="Ketoreductase" evidence="4">
    <location>
        <begin position="8"/>
        <end position="181"/>
    </location>
</feature>
<evidence type="ECO:0000256" key="2">
    <source>
        <dbReference type="ARBA" id="ARBA00023002"/>
    </source>
</evidence>
<dbReference type="InterPro" id="IPR057326">
    <property type="entry name" value="KR_dom"/>
</dbReference>
<dbReference type="Gene3D" id="3.40.50.720">
    <property type="entry name" value="NAD(P)-binding Rossmann-like Domain"/>
    <property type="match status" value="1"/>
</dbReference>
<dbReference type="SMART" id="SM00822">
    <property type="entry name" value="PKS_KR"/>
    <property type="match status" value="1"/>
</dbReference>
<proteinExistence type="inferred from homology"/>
<dbReference type="EMBL" id="CAJFCW020000004">
    <property type="protein sequence ID" value="CAG9115417.1"/>
    <property type="molecule type" value="Genomic_DNA"/>
</dbReference>
<comment type="similarity">
    <text evidence="1 3">Belongs to the short-chain dehydrogenases/reductases (SDR) family.</text>
</comment>